<evidence type="ECO:0008006" key="4">
    <source>
        <dbReference type="Google" id="ProtNLM"/>
    </source>
</evidence>
<organism evidence="2 3">
    <name type="scientific">Jannaschia pagri</name>
    <dbReference type="NCBI Taxonomy" id="2829797"/>
    <lineage>
        <taxon>Bacteria</taxon>
        <taxon>Pseudomonadati</taxon>
        <taxon>Pseudomonadota</taxon>
        <taxon>Alphaproteobacteria</taxon>
        <taxon>Rhodobacterales</taxon>
        <taxon>Roseobacteraceae</taxon>
        <taxon>Jannaschia</taxon>
    </lineage>
</organism>
<sequence length="75" mass="7984">MIPARFAPVLFGFILSGLMSLIVSGIATLRAAGLIDGLFGLWMGNWLTSWAVAFPTVLVVAPVARRLVARVTQQG</sequence>
<dbReference type="Proteomes" id="UP000786693">
    <property type="component" value="Unassembled WGS sequence"/>
</dbReference>
<proteinExistence type="predicted"/>
<keyword evidence="1" id="KW-0812">Transmembrane</keyword>
<keyword evidence="3" id="KW-1185">Reference proteome</keyword>
<evidence type="ECO:0000313" key="2">
    <source>
        <dbReference type="EMBL" id="GIT95505.1"/>
    </source>
</evidence>
<keyword evidence="1" id="KW-0472">Membrane</keyword>
<gene>
    <name evidence="2" type="ORF">JANAI62_21280</name>
</gene>
<dbReference type="InterPro" id="IPR021529">
    <property type="entry name" value="DUF2798"/>
</dbReference>
<name>A0ABQ4NMN3_9RHOB</name>
<dbReference type="RefSeq" id="WP_220748992.1">
    <property type="nucleotide sequence ID" value="NZ_BPFH01000003.1"/>
</dbReference>
<protein>
    <recommendedName>
        <fullName evidence="4">DUF2798 domain-containing protein</fullName>
    </recommendedName>
</protein>
<evidence type="ECO:0000313" key="3">
    <source>
        <dbReference type="Proteomes" id="UP000786693"/>
    </source>
</evidence>
<feature type="transmembrane region" description="Helical" evidence="1">
    <location>
        <begin position="47"/>
        <end position="64"/>
    </location>
</feature>
<accession>A0ABQ4NMN3</accession>
<dbReference type="Pfam" id="PF11391">
    <property type="entry name" value="DUF2798"/>
    <property type="match status" value="1"/>
</dbReference>
<evidence type="ECO:0000256" key="1">
    <source>
        <dbReference type="SAM" id="Phobius"/>
    </source>
</evidence>
<keyword evidence="1" id="KW-1133">Transmembrane helix</keyword>
<reference evidence="2 3" key="1">
    <citation type="submission" date="2021-05" db="EMBL/GenBank/DDBJ databases">
        <title>Bacteria Genome sequencing.</title>
        <authorList>
            <person name="Takabe Y."/>
            <person name="Nakajima Y."/>
            <person name="Suzuki S."/>
            <person name="Shiozaki T."/>
        </authorList>
    </citation>
    <scope>NUCLEOTIDE SEQUENCE [LARGE SCALE GENOMIC DNA]</scope>
    <source>
        <strain evidence="2 3">AI_62</strain>
    </source>
</reference>
<comment type="caution">
    <text evidence="2">The sequence shown here is derived from an EMBL/GenBank/DDBJ whole genome shotgun (WGS) entry which is preliminary data.</text>
</comment>
<dbReference type="EMBL" id="BPFH01000003">
    <property type="protein sequence ID" value="GIT95505.1"/>
    <property type="molecule type" value="Genomic_DNA"/>
</dbReference>